<name>A0A290X257_9BURK</name>
<evidence type="ECO:0000313" key="2">
    <source>
        <dbReference type="EMBL" id="ATD62946.1"/>
    </source>
</evidence>
<sequence length="267" mass="29700">MSTDPRLKPLGELRQLDLITSDEYDDTLAELQIIEIQRAHNAAEDIDVPELAMNADQIKTLAWLLSAELVPEERFFRTLRKLPADEPRRQLASAALRQVNRQAVDALYQQNLINAWQRDAAHDSLPADHLAATPVTALRQMLKQGTLSPLQYKELQARTRANGSQLARLIVDAAGKPPTQYGRPRPRPSTIMAAALLLAILTMLTYAGRAWFKREQAVPVAPLAQPADTIERTDLQQRAASMVEGARQPGADAPQFEVQVIQDKPPQ</sequence>
<protein>
    <submittedName>
        <fullName evidence="2">Uncharacterized protein</fullName>
    </submittedName>
</protein>
<keyword evidence="1" id="KW-1133">Transmembrane helix</keyword>
<gene>
    <name evidence="2" type="ORF">CNX70_24475</name>
</gene>
<evidence type="ECO:0000256" key="1">
    <source>
        <dbReference type="SAM" id="Phobius"/>
    </source>
</evidence>
<dbReference type="EMBL" id="CP023422">
    <property type="protein sequence ID" value="ATD62946.1"/>
    <property type="molecule type" value="Genomic_DNA"/>
</dbReference>
<evidence type="ECO:0000313" key="3">
    <source>
        <dbReference type="Proteomes" id="UP000218437"/>
    </source>
</evidence>
<dbReference type="AlphaFoldDB" id="A0A290X257"/>
<dbReference type="Proteomes" id="UP000218437">
    <property type="component" value="Chromosome"/>
</dbReference>
<dbReference type="RefSeq" id="WP_096237669.1">
    <property type="nucleotide sequence ID" value="NZ_CP023422.1"/>
</dbReference>
<accession>A0A290X257</accession>
<dbReference type="KEGG" id="jsv:CNX70_24475"/>
<proteinExistence type="predicted"/>
<keyword evidence="1" id="KW-0472">Membrane</keyword>
<organism evidence="2 3">
    <name type="scientific">Janthinobacterium svalbardensis</name>
    <dbReference type="NCBI Taxonomy" id="368607"/>
    <lineage>
        <taxon>Bacteria</taxon>
        <taxon>Pseudomonadati</taxon>
        <taxon>Pseudomonadota</taxon>
        <taxon>Betaproteobacteria</taxon>
        <taxon>Burkholderiales</taxon>
        <taxon>Oxalobacteraceae</taxon>
        <taxon>Janthinobacterium</taxon>
    </lineage>
</organism>
<feature type="transmembrane region" description="Helical" evidence="1">
    <location>
        <begin position="191"/>
        <end position="212"/>
    </location>
</feature>
<keyword evidence="1" id="KW-0812">Transmembrane</keyword>
<keyword evidence="3" id="KW-1185">Reference proteome</keyword>
<reference evidence="2 3" key="1">
    <citation type="submission" date="2017-09" db="EMBL/GenBank/DDBJ databases">
        <title>Complete genome sequence of Janthinobacterium svalbardensis PAMC 27463.</title>
        <authorList>
            <person name="Cho Y.-J."/>
            <person name="Cho A."/>
            <person name="Kim O.-S."/>
            <person name="Lee J.-I."/>
        </authorList>
    </citation>
    <scope>NUCLEOTIDE SEQUENCE [LARGE SCALE GENOMIC DNA]</scope>
    <source>
        <strain evidence="2 3">PAMC 27463</strain>
    </source>
</reference>